<evidence type="ECO:0000313" key="3">
    <source>
        <dbReference type="EMBL" id="QCQ22969.1"/>
    </source>
</evidence>
<dbReference type="Gene3D" id="3.30.450.380">
    <property type="match status" value="1"/>
</dbReference>
<name>A0A4P8L4V2_9BACT</name>
<accession>A0A4P8L4V2</accession>
<feature type="domain" description="Bacterial type II secretion system protein E" evidence="2">
    <location>
        <begin position="100"/>
        <end position="380"/>
    </location>
</feature>
<comment type="similarity">
    <text evidence="1">Belongs to the GSP E family.</text>
</comment>
<dbReference type="OrthoDB" id="9810761at2"/>
<dbReference type="Proteomes" id="UP000298602">
    <property type="component" value="Chromosome"/>
</dbReference>
<organism evidence="3 4">
    <name type="scientific">Desulfoglaeba alkanexedens ALDC</name>
    <dbReference type="NCBI Taxonomy" id="980445"/>
    <lineage>
        <taxon>Bacteria</taxon>
        <taxon>Pseudomonadati</taxon>
        <taxon>Thermodesulfobacteriota</taxon>
        <taxon>Syntrophobacteria</taxon>
        <taxon>Syntrophobacterales</taxon>
        <taxon>Syntrophobacteraceae</taxon>
        <taxon>Desulfoglaeba</taxon>
    </lineage>
</organism>
<dbReference type="EMBL" id="CP040098">
    <property type="protein sequence ID" value="QCQ22969.1"/>
    <property type="molecule type" value="Genomic_DNA"/>
</dbReference>
<dbReference type="InterPro" id="IPR050921">
    <property type="entry name" value="T4SS_GSP_E_ATPase"/>
</dbReference>
<dbReference type="KEGG" id="dax:FDQ92_12800"/>
<protein>
    <submittedName>
        <fullName evidence="3">CpaF family protein</fullName>
    </submittedName>
</protein>
<dbReference type="Gene3D" id="3.40.50.300">
    <property type="entry name" value="P-loop containing nucleotide triphosphate hydrolases"/>
    <property type="match status" value="1"/>
</dbReference>
<dbReference type="PANTHER" id="PTHR30486">
    <property type="entry name" value="TWITCHING MOTILITY PROTEIN PILT"/>
    <property type="match status" value="1"/>
</dbReference>
<dbReference type="GO" id="GO:0016887">
    <property type="term" value="F:ATP hydrolysis activity"/>
    <property type="evidence" value="ECO:0007669"/>
    <property type="project" value="InterPro"/>
</dbReference>
<evidence type="ECO:0000259" key="2">
    <source>
        <dbReference type="Pfam" id="PF00437"/>
    </source>
</evidence>
<dbReference type="RefSeq" id="WP_137425252.1">
    <property type="nucleotide sequence ID" value="NZ_CP040098.1"/>
</dbReference>
<dbReference type="CDD" id="cd01130">
    <property type="entry name" value="VirB11-like_ATPase"/>
    <property type="match status" value="1"/>
</dbReference>
<dbReference type="SUPFAM" id="SSF52540">
    <property type="entry name" value="P-loop containing nucleoside triphosphate hydrolases"/>
    <property type="match status" value="1"/>
</dbReference>
<gene>
    <name evidence="3" type="ORF">FDQ92_12800</name>
</gene>
<proteinExistence type="inferred from homology"/>
<dbReference type="InterPro" id="IPR027417">
    <property type="entry name" value="P-loop_NTPase"/>
</dbReference>
<reference evidence="3 4" key="1">
    <citation type="submission" date="2019-05" db="EMBL/GenBank/DDBJ databases">
        <title>The Complete Genome Sequence of the n-alkane-degrading Desulfoglaeba alkanexedens ALDC reveals multiple alkylsuccinate synthase gene clusters.</title>
        <authorList>
            <person name="Callaghan A.V."/>
            <person name="Davidova I.A."/>
            <person name="Duncan K.E."/>
            <person name="Morris B."/>
            <person name="McInerney M.J."/>
        </authorList>
    </citation>
    <scope>NUCLEOTIDE SEQUENCE [LARGE SCALE GENOMIC DNA]</scope>
    <source>
        <strain evidence="3 4">ALDC</strain>
    </source>
</reference>
<sequence>MPPFDHQKRIQALNSNKPSSGIRRLEKYLDRSEYHELKTRVHHKLVETLDLSLISSEDRPALLREINRLTEEILAEEGLPLSSRERERFFREIQDEVFGLGPLEPFLQDPTVSDILVNSHKQVYVERFGRLELTDARFKDDAHLMTIIEKIVADIGRRVDESSPMVDARLPDGSRVNAIIPPLALDGPVLSIRRFAVDPLKMDDLIAVKTCTPEVAELLEAIVAARLNVVISGGTGTGKTTLLNVLSRYISNEERIITIEDSAELQLQQDHVVRLETRPPNLEGRGEITQRHLVKNSLRMRPDRIIIGEVRGDEALDMLQAMNTGHDGSLTTIHANSPRDALTRLETMVSMTGYDIPVKVMRHYIASALDVLIQLSRFSDGSRKVTSIQEITGIEEELITMQEIFSFKQQGITADGKVKGVFRFTGIRPNFMDKIAMRGIELPYNFFDPTKIYEV</sequence>
<reference evidence="3 4" key="2">
    <citation type="submission" date="2019-05" db="EMBL/GenBank/DDBJ databases">
        <authorList>
            <person name="Suflita J.M."/>
            <person name="Marks C.R."/>
        </authorList>
    </citation>
    <scope>NUCLEOTIDE SEQUENCE [LARGE SCALE GENOMIC DNA]</scope>
    <source>
        <strain evidence="3 4">ALDC</strain>
    </source>
</reference>
<dbReference type="InterPro" id="IPR001482">
    <property type="entry name" value="T2SS/T4SS_dom"/>
</dbReference>
<keyword evidence="4" id="KW-1185">Reference proteome</keyword>
<dbReference type="AlphaFoldDB" id="A0A4P8L4V2"/>
<dbReference type="Pfam" id="PF00437">
    <property type="entry name" value="T2SSE"/>
    <property type="match status" value="1"/>
</dbReference>
<evidence type="ECO:0000313" key="4">
    <source>
        <dbReference type="Proteomes" id="UP000298602"/>
    </source>
</evidence>
<evidence type="ECO:0000256" key="1">
    <source>
        <dbReference type="ARBA" id="ARBA00006611"/>
    </source>
</evidence>
<dbReference type="PANTHER" id="PTHR30486:SF15">
    <property type="entry name" value="TYPE II_IV SECRETION SYSTEM ATPASE"/>
    <property type="match status" value="1"/>
</dbReference>